<accession>A0A2P8HYL8</accession>
<name>A0A2P8HYL8_9BACI</name>
<reference evidence="5 6" key="1">
    <citation type="submission" date="2018-03" db="EMBL/GenBank/DDBJ databases">
        <title>Genomic Encyclopedia of Type Strains, Phase III (KMG-III): the genomes of soil and plant-associated and newly described type strains.</title>
        <authorList>
            <person name="Whitman W."/>
        </authorList>
    </citation>
    <scope>NUCLEOTIDE SEQUENCE [LARGE SCALE GENOMIC DNA]</scope>
    <source>
        <strain evidence="5 6">CGMCC 1.07653</strain>
    </source>
</reference>
<evidence type="ECO:0000256" key="3">
    <source>
        <dbReference type="ARBA" id="ARBA00022840"/>
    </source>
</evidence>
<proteinExistence type="inferred from homology"/>
<dbReference type="RefSeq" id="WP_106587398.1">
    <property type="nucleotide sequence ID" value="NZ_PYAV01000001.1"/>
</dbReference>
<dbReference type="AlphaFoldDB" id="A0A2P8HYL8"/>
<dbReference type="FunFam" id="3.40.50.300:FF:000216">
    <property type="entry name" value="Type VII secretion ATPase EccA"/>
    <property type="match status" value="2"/>
</dbReference>
<gene>
    <name evidence="5" type="ORF">B0H94_101242</name>
</gene>
<comment type="similarity">
    <text evidence="1">Belongs to the CbxX/CfxQ family.</text>
</comment>
<dbReference type="SMART" id="SM00382">
    <property type="entry name" value="AAA"/>
    <property type="match status" value="2"/>
</dbReference>
<dbReference type="InterPro" id="IPR050773">
    <property type="entry name" value="CbxX/CfxQ_RuBisCO_ESX"/>
</dbReference>
<dbReference type="Proteomes" id="UP000242310">
    <property type="component" value="Unassembled WGS sequence"/>
</dbReference>
<dbReference type="PRINTS" id="PR00819">
    <property type="entry name" value="CBXCFQXSUPER"/>
</dbReference>
<organism evidence="5 6">
    <name type="scientific">Salsuginibacillus halophilus</name>
    <dbReference type="NCBI Taxonomy" id="517424"/>
    <lineage>
        <taxon>Bacteria</taxon>
        <taxon>Bacillati</taxon>
        <taxon>Bacillota</taxon>
        <taxon>Bacilli</taxon>
        <taxon>Bacillales</taxon>
        <taxon>Bacillaceae</taxon>
        <taxon>Salsuginibacillus</taxon>
    </lineage>
</organism>
<dbReference type="GO" id="GO:0005524">
    <property type="term" value="F:ATP binding"/>
    <property type="evidence" value="ECO:0007669"/>
    <property type="project" value="UniProtKB-KW"/>
</dbReference>
<dbReference type="Pfam" id="PF17866">
    <property type="entry name" value="AAA_lid_6"/>
    <property type="match status" value="2"/>
</dbReference>
<dbReference type="CDD" id="cd00009">
    <property type="entry name" value="AAA"/>
    <property type="match status" value="1"/>
</dbReference>
<dbReference type="GO" id="GO:0016887">
    <property type="term" value="F:ATP hydrolysis activity"/>
    <property type="evidence" value="ECO:0007669"/>
    <property type="project" value="InterPro"/>
</dbReference>
<dbReference type="Gene3D" id="1.10.8.60">
    <property type="match status" value="1"/>
</dbReference>
<dbReference type="InterPro" id="IPR003593">
    <property type="entry name" value="AAA+_ATPase"/>
</dbReference>
<dbReference type="InterPro" id="IPR027417">
    <property type="entry name" value="P-loop_NTPase"/>
</dbReference>
<dbReference type="InterPro" id="IPR003959">
    <property type="entry name" value="ATPase_AAA_core"/>
</dbReference>
<feature type="domain" description="AAA+ ATPase" evidence="4">
    <location>
        <begin position="530"/>
        <end position="668"/>
    </location>
</feature>
<feature type="domain" description="AAA+ ATPase" evidence="4">
    <location>
        <begin position="253"/>
        <end position="395"/>
    </location>
</feature>
<dbReference type="PANTHER" id="PTHR43392">
    <property type="entry name" value="AAA-TYPE ATPASE FAMILY PROTEIN / ANKYRIN REPEAT FAMILY PROTEIN"/>
    <property type="match status" value="1"/>
</dbReference>
<dbReference type="InterPro" id="IPR041627">
    <property type="entry name" value="AAA_lid_6"/>
</dbReference>
<protein>
    <submittedName>
        <fullName evidence="5">SpoVK/Ycf46/Vps4 family AAA+-type ATPase</fullName>
    </submittedName>
</protein>
<sequence>MTNNDTAQQRTLDLEAWEKDIASFDPERAREYVQMLDDSNQEDQKQLLMLYYLLAQKRLHHLGRLDPLAKTWIDQGLQLNENHSGLRALKQYWLKEELTQTFKAFTLPVLRATDQAAARRKKVEEMKQTAEQIRTLIHEQFSEDEHISEVSLQKVKEHFQALQDTAESYLSQAVGSFYPQETLNELQKLAAEGKEMLEDLQDAGETSDQEGPLKRLHRLVGLQDVKKRVEKLYHYLNYQRMRKEKGFLLEDGIQLDMVLTGRPGTGKTIVARLLGEIYFELGLLPKQHVVEADRSQLIGAYIGQTEEKTMAKIQEAQGGILFIDEAYSLKREGASESDYGQAVIDTLVSAMTSDEYRGTFAVFLAGYPEEMQQLLNANPGLRSRFPESNHFHFPDYTLSELLSIAEKIAAENDFYLTDQAMKVVKERIEKAQVDETFGNARTVHNIIQEAIFQKGARLGGHAQEDLDAYAVLSEADVYEEISEAERADEPFEELNALIGLSSVKEEMKKLYAFIQIQNERRQKQLPPAPMALHSLFVGDPGTGKTTVARLFARLLKDLGLLKRGHLVVCGRADLVAGYTGQTAIKTKKKVREALGGVLFIDEAYALAAKGAGDFGREAIDTLVEEMTKYEDRLIVVFAGYTAPMQELLKMNPGLASRFKKTFHFQPYSAEELAQIVQYKAESAGYYLSNQAFTLLKQLFDASPPEGNARSAQDMSEEMFQQQALRLINQNVDSEQLQRLIEEDVQAAFSAFTKRSIGG</sequence>
<dbReference type="SUPFAM" id="SSF52540">
    <property type="entry name" value="P-loop containing nucleoside triphosphate hydrolases"/>
    <property type="match status" value="2"/>
</dbReference>
<evidence type="ECO:0000259" key="4">
    <source>
        <dbReference type="SMART" id="SM00382"/>
    </source>
</evidence>
<keyword evidence="2" id="KW-0547">Nucleotide-binding</keyword>
<keyword evidence="3" id="KW-0067">ATP-binding</keyword>
<comment type="caution">
    <text evidence="5">The sequence shown here is derived from an EMBL/GenBank/DDBJ whole genome shotgun (WGS) entry which is preliminary data.</text>
</comment>
<evidence type="ECO:0000256" key="1">
    <source>
        <dbReference type="ARBA" id="ARBA00010378"/>
    </source>
</evidence>
<dbReference type="InterPro" id="IPR000641">
    <property type="entry name" value="CbxX/CfxQ"/>
</dbReference>
<dbReference type="OrthoDB" id="9806903at2"/>
<dbReference type="PANTHER" id="PTHR43392:SF2">
    <property type="entry name" value="AAA-TYPE ATPASE FAMILY PROTEIN _ ANKYRIN REPEAT FAMILY PROTEIN"/>
    <property type="match status" value="1"/>
</dbReference>
<keyword evidence="6" id="KW-1185">Reference proteome</keyword>
<dbReference type="Gene3D" id="3.40.50.300">
    <property type="entry name" value="P-loop containing nucleotide triphosphate hydrolases"/>
    <property type="match status" value="2"/>
</dbReference>
<dbReference type="Pfam" id="PF00004">
    <property type="entry name" value="AAA"/>
    <property type="match status" value="2"/>
</dbReference>
<evidence type="ECO:0000313" key="5">
    <source>
        <dbReference type="EMBL" id="PSL51328.1"/>
    </source>
</evidence>
<evidence type="ECO:0000256" key="2">
    <source>
        <dbReference type="ARBA" id="ARBA00022741"/>
    </source>
</evidence>
<dbReference type="EMBL" id="PYAV01000001">
    <property type="protein sequence ID" value="PSL51328.1"/>
    <property type="molecule type" value="Genomic_DNA"/>
</dbReference>
<evidence type="ECO:0000313" key="6">
    <source>
        <dbReference type="Proteomes" id="UP000242310"/>
    </source>
</evidence>